<keyword evidence="2" id="KW-1185">Reference proteome</keyword>
<comment type="caution">
    <text evidence="1">The sequence shown here is derived from an EMBL/GenBank/DDBJ whole genome shotgun (WGS) entry which is preliminary data.</text>
</comment>
<sequence>MSLLHELAWRVPIGERGVVRDQLQRLRSTVRAQDFDSTEPAQLQQAARRVEHALARG</sequence>
<proteinExistence type="predicted"/>
<reference evidence="1 2" key="1">
    <citation type="submission" date="2018-03" db="EMBL/GenBank/DDBJ databases">
        <title>Genomic Encyclopedia of Archaeal and Bacterial Type Strains, Phase II (KMG-II): from individual species to whole genera.</title>
        <authorList>
            <person name="Goeker M."/>
        </authorList>
    </citation>
    <scope>NUCLEOTIDE SEQUENCE [LARGE SCALE GENOMIC DNA]</scope>
    <source>
        <strain evidence="1 2">DSM 100065</strain>
    </source>
</reference>
<dbReference type="EMBL" id="PVUE01000001">
    <property type="protein sequence ID" value="PRZ43982.1"/>
    <property type="molecule type" value="Genomic_DNA"/>
</dbReference>
<name>A0A2T1A5U6_9ACTN</name>
<gene>
    <name evidence="1" type="ORF">CLV47_101106</name>
</gene>
<evidence type="ECO:0000313" key="1">
    <source>
        <dbReference type="EMBL" id="PRZ43982.1"/>
    </source>
</evidence>
<evidence type="ECO:0000313" key="2">
    <source>
        <dbReference type="Proteomes" id="UP000237752"/>
    </source>
</evidence>
<dbReference type="RefSeq" id="WP_170110881.1">
    <property type="nucleotide sequence ID" value="NZ_PVUE01000001.1"/>
</dbReference>
<dbReference type="AlphaFoldDB" id="A0A2T1A5U6"/>
<organism evidence="1 2">
    <name type="scientific">Antricoccus suffuscus</name>
    <dbReference type="NCBI Taxonomy" id="1629062"/>
    <lineage>
        <taxon>Bacteria</taxon>
        <taxon>Bacillati</taxon>
        <taxon>Actinomycetota</taxon>
        <taxon>Actinomycetes</taxon>
        <taxon>Geodermatophilales</taxon>
        <taxon>Antricoccaceae</taxon>
        <taxon>Antricoccus</taxon>
    </lineage>
</organism>
<dbReference type="Proteomes" id="UP000237752">
    <property type="component" value="Unassembled WGS sequence"/>
</dbReference>
<protein>
    <submittedName>
        <fullName evidence="1">Uncharacterized protein</fullName>
    </submittedName>
</protein>
<accession>A0A2T1A5U6</accession>